<feature type="region of interest" description="Disordered" evidence="1">
    <location>
        <begin position="136"/>
        <end position="187"/>
    </location>
</feature>
<proteinExistence type="predicted"/>
<evidence type="ECO:0000313" key="3">
    <source>
        <dbReference type="EMBL" id="MFD0738122.1"/>
    </source>
</evidence>
<comment type="caution">
    <text evidence="3">The sequence shown here is derived from an EMBL/GenBank/DDBJ whole genome shotgun (WGS) entry which is preliminary data.</text>
</comment>
<feature type="chain" id="PRO_5047540963" evidence="2">
    <location>
        <begin position="30"/>
        <end position="197"/>
    </location>
</feature>
<dbReference type="RefSeq" id="WP_386811062.1">
    <property type="nucleotide sequence ID" value="NZ_JBHTIH010000002.1"/>
</dbReference>
<dbReference type="Proteomes" id="UP001597090">
    <property type="component" value="Unassembled WGS sequence"/>
</dbReference>
<organism evidence="3 4">
    <name type="scientific">Lysobacter koreensis</name>
    <dbReference type="NCBI Taxonomy" id="266122"/>
    <lineage>
        <taxon>Bacteria</taxon>
        <taxon>Pseudomonadati</taxon>
        <taxon>Pseudomonadota</taxon>
        <taxon>Gammaproteobacteria</taxon>
        <taxon>Lysobacterales</taxon>
        <taxon>Lysobacteraceae</taxon>
        <taxon>Lysobacter</taxon>
    </lineage>
</organism>
<keyword evidence="4" id="KW-1185">Reference proteome</keyword>
<evidence type="ECO:0000313" key="4">
    <source>
        <dbReference type="Proteomes" id="UP001597090"/>
    </source>
</evidence>
<keyword evidence="2" id="KW-0732">Signal</keyword>
<feature type="compositionally biased region" description="Basic and acidic residues" evidence="1">
    <location>
        <begin position="175"/>
        <end position="185"/>
    </location>
</feature>
<protein>
    <submittedName>
        <fullName evidence="3">Uncharacterized protein</fullName>
    </submittedName>
</protein>
<name>A0ABW2YNW0_9GAMM</name>
<dbReference type="EMBL" id="JBHTIH010000002">
    <property type="protein sequence ID" value="MFD0738122.1"/>
    <property type="molecule type" value="Genomic_DNA"/>
</dbReference>
<evidence type="ECO:0000256" key="1">
    <source>
        <dbReference type="SAM" id="MobiDB-lite"/>
    </source>
</evidence>
<sequence length="197" mass="20329">MTVPGSPIFAAAVFATSVASLLAAPPARAQEWLRWQHPSIPLGVDPAKQVLPAAPPASASSTISRAAPQPALSAAATRQSRVPGQKARAALKTGSTQALLTPVLTNPVGLPEPLPAPVRTAVETTTLSDLHLQPAASGEASETSMHTDPCEEADGCGRLETTRSGVGVSSAPETEDAKRKPETAAKRHVMQAVRSVW</sequence>
<gene>
    <name evidence="3" type="ORF">ACFQZQ_02300</name>
</gene>
<feature type="signal peptide" evidence="2">
    <location>
        <begin position="1"/>
        <end position="29"/>
    </location>
</feature>
<accession>A0ABW2YNW0</accession>
<feature type="compositionally biased region" description="Low complexity" evidence="1">
    <location>
        <begin position="56"/>
        <end position="76"/>
    </location>
</feature>
<reference evidence="4" key="1">
    <citation type="journal article" date="2019" name="Int. J. Syst. Evol. Microbiol.">
        <title>The Global Catalogue of Microorganisms (GCM) 10K type strain sequencing project: providing services to taxonomists for standard genome sequencing and annotation.</title>
        <authorList>
            <consortium name="The Broad Institute Genomics Platform"/>
            <consortium name="The Broad Institute Genome Sequencing Center for Infectious Disease"/>
            <person name="Wu L."/>
            <person name="Ma J."/>
        </authorList>
    </citation>
    <scope>NUCLEOTIDE SEQUENCE [LARGE SCALE GENOMIC DNA]</scope>
    <source>
        <strain evidence="4">CCUG 55491</strain>
    </source>
</reference>
<feature type="region of interest" description="Disordered" evidence="1">
    <location>
        <begin position="51"/>
        <end position="85"/>
    </location>
</feature>
<evidence type="ECO:0000256" key="2">
    <source>
        <dbReference type="SAM" id="SignalP"/>
    </source>
</evidence>